<dbReference type="Proteomes" id="UP001156641">
    <property type="component" value="Unassembled WGS sequence"/>
</dbReference>
<keyword evidence="4" id="KW-1185">Reference proteome</keyword>
<comment type="similarity">
    <text evidence="1">Belongs to the 4-hydroxybenzoyl-CoA thioesterase family.</text>
</comment>
<dbReference type="Gene3D" id="3.10.129.10">
    <property type="entry name" value="Hotdog Thioesterase"/>
    <property type="match status" value="1"/>
</dbReference>
<protein>
    <submittedName>
        <fullName evidence="3">Thioesterase</fullName>
    </submittedName>
</protein>
<keyword evidence="2" id="KW-0378">Hydrolase</keyword>
<evidence type="ECO:0000313" key="3">
    <source>
        <dbReference type="EMBL" id="GLR65815.1"/>
    </source>
</evidence>
<dbReference type="InterPro" id="IPR029069">
    <property type="entry name" value="HotDog_dom_sf"/>
</dbReference>
<sequence>MTSHSLLTDFPSQTYDKLRYGDTDRQGHVNNAVFTTLFETGRIAVLEAGDRPLSEPGYNFVLARITVDYLAEITWPGTVEIGTAVKSVGNSSLTVVQALFQHGRCVATAEAVMVQVDPQARRSVPLSPALREAYNALRLKPAPAR</sequence>
<dbReference type="InterPro" id="IPR050563">
    <property type="entry name" value="4-hydroxybenzoyl-CoA_TE"/>
</dbReference>
<proteinExistence type="inferred from homology"/>
<dbReference type="SUPFAM" id="SSF54637">
    <property type="entry name" value="Thioesterase/thiol ester dehydrase-isomerase"/>
    <property type="match status" value="1"/>
</dbReference>
<organism evidence="3 4">
    <name type="scientific">Acidocella aquatica</name>
    <dbReference type="NCBI Taxonomy" id="1922313"/>
    <lineage>
        <taxon>Bacteria</taxon>
        <taxon>Pseudomonadati</taxon>
        <taxon>Pseudomonadota</taxon>
        <taxon>Alphaproteobacteria</taxon>
        <taxon>Acetobacterales</taxon>
        <taxon>Acidocellaceae</taxon>
        <taxon>Acidocella</taxon>
    </lineage>
</organism>
<dbReference type="PANTHER" id="PTHR31793:SF27">
    <property type="entry name" value="NOVEL THIOESTERASE SUPERFAMILY DOMAIN AND SAPOSIN A-TYPE DOMAIN CONTAINING PROTEIN (0610012H03RIK)"/>
    <property type="match status" value="1"/>
</dbReference>
<dbReference type="PANTHER" id="PTHR31793">
    <property type="entry name" value="4-HYDROXYBENZOYL-COA THIOESTERASE FAMILY MEMBER"/>
    <property type="match status" value="1"/>
</dbReference>
<gene>
    <name evidence="3" type="ORF">GCM10010909_04930</name>
</gene>
<accession>A0ABQ6A022</accession>
<dbReference type="CDD" id="cd00586">
    <property type="entry name" value="4HBT"/>
    <property type="match status" value="1"/>
</dbReference>
<comment type="caution">
    <text evidence="3">The sequence shown here is derived from an EMBL/GenBank/DDBJ whole genome shotgun (WGS) entry which is preliminary data.</text>
</comment>
<reference evidence="4" key="1">
    <citation type="journal article" date="2019" name="Int. J. Syst. Evol. Microbiol.">
        <title>The Global Catalogue of Microorganisms (GCM) 10K type strain sequencing project: providing services to taxonomists for standard genome sequencing and annotation.</title>
        <authorList>
            <consortium name="The Broad Institute Genomics Platform"/>
            <consortium name="The Broad Institute Genome Sequencing Center for Infectious Disease"/>
            <person name="Wu L."/>
            <person name="Ma J."/>
        </authorList>
    </citation>
    <scope>NUCLEOTIDE SEQUENCE [LARGE SCALE GENOMIC DNA]</scope>
    <source>
        <strain evidence="4">NBRC 112502</strain>
    </source>
</reference>
<dbReference type="RefSeq" id="WP_284256347.1">
    <property type="nucleotide sequence ID" value="NZ_BSOS01000007.1"/>
</dbReference>
<dbReference type="EMBL" id="BSOS01000007">
    <property type="protein sequence ID" value="GLR65815.1"/>
    <property type="molecule type" value="Genomic_DNA"/>
</dbReference>
<name>A0ABQ6A022_9PROT</name>
<evidence type="ECO:0000256" key="2">
    <source>
        <dbReference type="ARBA" id="ARBA00022801"/>
    </source>
</evidence>
<dbReference type="Pfam" id="PF13279">
    <property type="entry name" value="4HBT_2"/>
    <property type="match status" value="1"/>
</dbReference>
<evidence type="ECO:0000313" key="4">
    <source>
        <dbReference type="Proteomes" id="UP001156641"/>
    </source>
</evidence>
<evidence type="ECO:0000256" key="1">
    <source>
        <dbReference type="ARBA" id="ARBA00005953"/>
    </source>
</evidence>